<evidence type="ECO:0000256" key="11">
    <source>
        <dbReference type="SAM" id="SignalP"/>
    </source>
</evidence>
<evidence type="ECO:0008006" key="16">
    <source>
        <dbReference type="Google" id="ProtNLM"/>
    </source>
</evidence>
<dbReference type="GO" id="GO:0004252">
    <property type="term" value="F:serine-type endopeptidase activity"/>
    <property type="evidence" value="ECO:0007669"/>
    <property type="project" value="UniProtKB-UniRule"/>
</dbReference>
<dbReference type="GO" id="GO:0009609">
    <property type="term" value="P:response to symbiotic bacterium"/>
    <property type="evidence" value="ECO:0007669"/>
    <property type="project" value="UniProtKB-ARBA"/>
</dbReference>
<dbReference type="FunFam" id="3.40.50.200:FF:000006">
    <property type="entry name" value="Subtilisin-like protease SBT1.5"/>
    <property type="match status" value="1"/>
</dbReference>
<dbReference type="PROSITE" id="PS51892">
    <property type="entry name" value="SUBTILASE"/>
    <property type="match status" value="1"/>
</dbReference>
<dbReference type="Gene3D" id="3.30.70.80">
    <property type="entry name" value="Peptidase S8 propeptide/proteinase inhibitor I9"/>
    <property type="match status" value="1"/>
</dbReference>
<organism evidence="15">
    <name type="scientific">Rhizophora mucronata</name>
    <name type="common">Asiatic mangrove</name>
    <dbReference type="NCBI Taxonomy" id="61149"/>
    <lineage>
        <taxon>Eukaryota</taxon>
        <taxon>Viridiplantae</taxon>
        <taxon>Streptophyta</taxon>
        <taxon>Embryophyta</taxon>
        <taxon>Tracheophyta</taxon>
        <taxon>Spermatophyta</taxon>
        <taxon>Magnoliopsida</taxon>
        <taxon>eudicotyledons</taxon>
        <taxon>Gunneridae</taxon>
        <taxon>Pentapetalae</taxon>
        <taxon>rosids</taxon>
        <taxon>fabids</taxon>
        <taxon>Malpighiales</taxon>
        <taxon>Rhizophoraceae</taxon>
        <taxon>Rhizophora</taxon>
    </lineage>
</organism>
<protein>
    <recommendedName>
        <fullName evidence="16">Subtilisin-like protease</fullName>
    </recommendedName>
</protein>
<feature type="active site" description="Charge relay system" evidence="9 10">
    <location>
        <position position="151"/>
    </location>
</feature>
<dbReference type="SUPFAM" id="SSF52743">
    <property type="entry name" value="Subtilisin-like"/>
    <property type="match status" value="1"/>
</dbReference>
<evidence type="ECO:0000259" key="12">
    <source>
        <dbReference type="Pfam" id="PF00082"/>
    </source>
</evidence>
<dbReference type="Gene3D" id="3.40.50.200">
    <property type="entry name" value="Peptidase S8/S53 domain"/>
    <property type="match status" value="1"/>
</dbReference>
<dbReference type="CDD" id="cd04852">
    <property type="entry name" value="Peptidases_S8_3"/>
    <property type="match status" value="1"/>
</dbReference>
<keyword evidence="7 10" id="KW-0720">Serine protease</keyword>
<dbReference type="InterPro" id="IPR000209">
    <property type="entry name" value="Peptidase_S8/S53_dom"/>
</dbReference>
<accession>A0A2P2NH68</accession>
<evidence type="ECO:0000256" key="9">
    <source>
        <dbReference type="PIRSR" id="PIRSR615500-1"/>
    </source>
</evidence>
<dbReference type="InterPro" id="IPR036852">
    <property type="entry name" value="Peptidase_S8/S53_dom_sf"/>
</dbReference>
<dbReference type="Pfam" id="PF00082">
    <property type="entry name" value="Peptidase_S8"/>
    <property type="match status" value="1"/>
</dbReference>
<evidence type="ECO:0000313" key="15">
    <source>
        <dbReference type="EMBL" id="MBX41842.1"/>
    </source>
</evidence>
<evidence type="ECO:0000256" key="6">
    <source>
        <dbReference type="ARBA" id="ARBA00022801"/>
    </source>
</evidence>
<dbReference type="CDD" id="cd02120">
    <property type="entry name" value="PA_subtilisin_like"/>
    <property type="match status" value="1"/>
</dbReference>
<feature type="domain" description="Inhibitor I9" evidence="13">
    <location>
        <begin position="40"/>
        <end position="106"/>
    </location>
</feature>
<evidence type="ECO:0000256" key="8">
    <source>
        <dbReference type="ARBA" id="ARBA00023180"/>
    </source>
</evidence>
<evidence type="ECO:0000256" key="5">
    <source>
        <dbReference type="ARBA" id="ARBA00022729"/>
    </source>
</evidence>
<feature type="signal peptide" evidence="11">
    <location>
        <begin position="1"/>
        <end position="33"/>
    </location>
</feature>
<dbReference type="GO" id="GO:0006508">
    <property type="term" value="P:proteolysis"/>
    <property type="evidence" value="ECO:0007669"/>
    <property type="project" value="UniProtKB-KW"/>
</dbReference>
<feature type="domain" description="Subtilisin-like protease fibronectin type-III" evidence="14">
    <location>
        <begin position="667"/>
        <end position="770"/>
    </location>
</feature>
<feature type="active site" description="Charge relay system" evidence="9 10">
    <location>
        <position position="224"/>
    </location>
</feature>
<dbReference type="PROSITE" id="PS00137">
    <property type="entry name" value="SUBTILASE_HIS"/>
    <property type="match status" value="1"/>
</dbReference>
<keyword evidence="4 10" id="KW-0645">Protease</keyword>
<dbReference type="InterPro" id="IPR015500">
    <property type="entry name" value="Peptidase_S8_subtilisin-rel"/>
</dbReference>
<keyword evidence="5 11" id="KW-0732">Signal</keyword>
<name>A0A2P2NH68_RHIMU</name>
<dbReference type="InterPro" id="IPR034197">
    <property type="entry name" value="Peptidases_S8_3"/>
</dbReference>
<reference evidence="15" key="1">
    <citation type="submission" date="2018-02" db="EMBL/GenBank/DDBJ databases">
        <title>Rhizophora mucronata_Transcriptome.</title>
        <authorList>
            <person name="Meera S.P."/>
            <person name="Sreeshan A."/>
            <person name="Augustine A."/>
        </authorList>
    </citation>
    <scope>NUCLEOTIDE SEQUENCE</scope>
    <source>
        <tissue evidence="15">Leaf</tissue>
    </source>
</reference>
<comment type="subcellular location">
    <subcellularLocation>
        <location evidence="1">Secreted</location>
    </subcellularLocation>
</comment>
<dbReference type="Gene3D" id="2.60.40.2310">
    <property type="match status" value="1"/>
</dbReference>
<feature type="chain" id="PRO_5015112720" description="Subtilisin-like protease" evidence="11">
    <location>
        <begin position="34"/>
        <end position="773"/>
    </location>
</feature>
<dbReference type="InterPro" id="IPR041469">
    <property type="entry name" value="Subtilisin-like_FN3"/>
</dbReference>
<evidence type="ECO:0000256" key="4">
    <source>
        <dbReference type="ARBA" id="ARBA00022670"/>
    </source>
</evidence>
<evidence type="ECO:0000259" key="13">
    <source>
        <dbReference type="Pfam" id="PF05922"/>
    </source>
</evidence>
<feature type="domain" description="Peptidase S8/S53" evidence="12">
    <location>
        <begin position="142"/>
        <end position="615"/>
    </location>
</feature>
<dbReference type="PRINTS" id="PR00723">
    <property type="entry name" value="SUBTILISIN"/>
</dbReference>
<dbReference type="AlphaFoldDB" id="A0A2P2NH68"/>
<sequence length="773" mass="84062">MILNMTSCYQILHKLFPCLLLLILYDSCAVGLADNEKLQTYIVHLDHSQKPASFSTHESWHRSILKSLSNPVNDQDKLLYSYNHVVHGFCARLTESQLSEIEDSPSHLATHKETFGKLFTTHSPVFLGLNKNHGLWPTSSYGDGVIIGIIDSGIWPESESFNEKGMPPVPQRWKGKCENGTAFGPSMCNRKLIGARSFSKALLASGQNISLEMDYSSARDFNGHGTHVASTAAGKPVEGVSYFGSGKGTAKGIAPRAHIAMYKAVFATSTLEASNFDVLAAIDQAIADGVDVLSMSLGFPQSPYFNDLMAIGSLAAVEKGVIVVCSSGNDFYWNTTHNGAPWITTVGAGTIDRSFTAAITLENGLTMEGTSYYPNSIYATDIPLYYGKDHKKKSICYSGALDTKEVSGKMVVCDSSSEGGYEEQIKQEKELVRVGAFAGIYIADGVIWAPINYSIPGLIVPTTSGASLTSYLDAKNTTVKVKNLRFGSTNLGVKPAPQVANFSSRGPDPINPGILKPDVLAPGYNILAAMRPEFPYMILGKYSLATDYGLMSGTSMATPHLAGVTALLKKAHPEWSPAGIRSAIMTTTYTIDNTGSIIKDQKTGLPTTPLAFGAGHVNPNNAMDPGLIYELDFQDYVDFLCGLGYTTKQMRTTLRRGQWNCSRKPTELNYPSFMAIFSSEGKSSSLKKFRRTLTNVGNDASVYRAMVEHVSAGLKIKIEPTTLSFAHKYQKQSFTVRLGIHDTVSSGTELFAYLKWIDQHSHVVSSPIEVIKF</sequence>
<dbReference type="Pfam" id="PF05922">
    <property type="entry name" value="Inhibitor_I9"/>
    <property type="match status" value="1"/>
</dbReference>
<dbReference type="InterPro" id="IPR022398">
    <property type="entry name" value="Peptidase_S8_His-AS"/>
</dbReference>
<dbReference type="EMBL" id="GGEC01061358">
    <property type="protein sequence ID" value="MBX41842.1"/>
    <property type="molecule type" value="Transcribed_RNA"/>
</dbReference>
<dbReference type="GO" id="GO:0005576">
    <property type="term" value="C:extracellular region"/>
    <property type="evidence" value="ECO:0007669"/>
    <property type="project" value="UniProtKB-SubCell"/>
</dbReference>
<dbReference type="Pfam" id="PF17766">
    <property type="entry name" value="fn3_6"/>
    <property type="match status" value="1"/>
</dbReference>
<dbReference type="PANTHER" id="PTHR10795">
    <property type="entry name" value="PROPROTEIN CONVERTASE SUBTILISIN/KEXIN"/>
    <property type="match status" value="1"/>
</dbReference>
<dbReference type="InterPro" id="IPR010259">
    <property type="entry name" value="S8pro/Inhibitor_I9"/>
</dbReference>
<comment type="similarity">
    <text evidence="2 10">Belongs to the peptidase S8 family.</text>
</comment>
<proteinExistence type="inferred from homology"/>
<dbReference type="InterPro" id="IPR037045">
    <property type="entry name" value="S8pro/Inhibitor_I9_sf"/>
</dbReference>
<evidence type="ECO:0000256" key="2">
    <source>
        <dbReference type="ARBA" id="ARBA00011073"/>
    </source>
</evidence>
<feature type="active site" description="Charge relay system" evidence="9 10">
    <location>
        <position position="555"/>
    </location>
</feature>
<evidence type="ECO:0000256" key="7">
    <source>
        <dbReference type="ARBA" id="ARBA00022825"/>
    </source>
</evidence>
<dbReference type="Gene3D" id="3.50.30.30">
    <property type="match status" value="1"/>
</dbReference>
<dbReference type="InterPro" id="IPR045051">
    <property type="entry name" value="SBT"/>
</dbReference>
<evidence type="ECO:0000256" key="3">
    <source>
        <dbReference type="ARBA" id="ARBA00022525"/>
    </source>
</evidence>
<keyword evidence="3" id="KW-0964">Secreted</keyword>
<keyword evidence="8" id="KW-0325">Glycoprotein</keyword>
<evidence type="ECO:0000256" key="1">
    <source>
        <dbReference type="ARBA" id="ARBA00004613"/>
    </source>
</evidence>
<evidence type="ECO:0000259" key="14">
    <source>
        <dbReference type="Pfam" id="PF17766"/>
    </source>
</evidence>
<evidence type="ECO:0000256" key="10">
    <source>
        <dbReference type="PROSITE-ProRule" id="PRU01240"/>
    </source>
</evidence>
<dbReference type="FunFam" id="3.30.70.80:FF:000003">
    <property type="entry name" value="Subtilisin-like protease SBT1.9"/>
    <property type="match status" value="1"/>
</dbReference>
<keyword evidence="6 10" id="KW-0378">Hydrolase</keyword>